<dbReference type="FunFam" id="3.30.565.10:FF:000007">
    <property type="entry name" value="Mitochondrial pyruvate dehydrogenase kinase isoform 2"/>
    <property type="match status" value="1"/>
</dbReference>
<comment type="similarity">
    <text evidence="2 10">Belongs to the PDK/BCKDK protein kinase family.</text>
</comment>
<dbReference type="CDD" id="cd16929">
    <property type="entry name" value="HATPase_PDK-like"/>
    <property type="match status" value="1"/>
</dbReference>
<accession>A0AAD9NE86</accession>
<dbReference type="InterPro" id="IPR036890">
    <property type="entry name" value="HATPase_C_sf"/>
</dbReference>
<keyword evidence="4 10" id="KW-0547">Nucleotide-binding</keyword>
<dbReference type="GO" id="GO:0005524">
    <property type="term" value="F:ATP binding"/>
    <property type="evidence" value="ECO:0007669"/>
    <property type="project" value="UniProtKB-UniRule"/>
</dbReference>
<dbReference type="Pfam" id="PF02518">
    <property type="entry name" value="HATPase_c"/>
    <property type="match status" value="1"/>
</dbReference>
<keyword evidence="7" id="KW-0809">Transit peptide</keyword>
<name>A0AAD9NE86_RIDPI</name>
<dbReference type="EC" id="2.7.11.-" evidence="10"/>
<comment type="catalytic activity">
    <reaction evidence="9">
        <text>L-seryl-[pyruvate dehydrogenase E1 alpha subunit] + ATP = O-phospho-L-seryl-[pyruvate dehydrogenase E1 alpha subunit] + ADP + H(+)</text>
        <dbReference type="Rhea" id="RHEA:23052"/>
        <dbReference type="Rhea" id="RHEA-COMP:13689"/>
        <dbReference type="Rhea" id="RHEA-COMP:13690"/>
        <dbReference type="ChEBI" id="CHEBI:15378"/>
        <dbReference type="ChEBI" id="CHEBI:29999"/>
        <dbReference type="ChEBI" id="CHEBI:30616"/>
        <dbReference type="ChEBI" id="CHEBI:83421"/>
        <dbReference type="ChEBI" id="CHEBI:456216"/>
        <dbReference type="EC" id="2.7.11.2"/>
    </reaction>
</comment>
<keyword evidence="8 10" id="KW-0496">Mitochondrion</keyword>
<gene>
    <name evidence="13" type="ORF">NP493_1307g01024</name>
</gene>
<evidence type="ECO:0000256" key="5">
    <source>
        <dbReference type="ARBA" id="ARBA00022777"/>
    </source>
</evidence>
<dbReference type="GO" id="GO:0010906">
    <property type="term" value="P:regulation of glucose metabolic process"/>
    <property type="evidence" value="ECO:0007669"/>
    <property type="project" value="TreeGrafter"/>
</dbReference>
<dbReference type="SUPFAM" id="SSF55874">
    <property type="entry name" value="ATPase domain of HSP90 chaperone/DNA topoisomerase II/histidine kinase"/>
    <property type="match status" value="1"/>
</dbReference>
<keyword evidence="14" id="KW-1185">Reference proteome</keyword>
<feature type="region of interest" description="Disordered" evidence="11">
    <location>
        <begin position="362"/>
        <end position="403"/>
    </location>
</feature>
<dbReference type="AlphaFoldDB" id="A0AAD9NE86"/>
<evidence type="ECO:0000256" key="8">
    <source>
        <dbReference type="ARBA" id="ARBA00023128"/>
    </source>
</evidence>
<comment type="subcellular location">
    <subcellularLocation>
        <location evidence="1 10">Mitochondrion matrix</location>
    </subcellularLocation>
</comment>
<dbReference type="SMART" id="SM00387">
    <property type="entry name" value="HATPase_c"/>
    <property type="match status" value="1"/>
</dbReference>
<evidence type="ECO:0000256" key="9">
    <source>
        <dbReference type="ARBA" id="ARBA00048201"/>
    </source>
</evidence>
<dbReference type="EMBL" id="JAODUO010001305">
    <property type="protein sequence ID" value="KAK2166750.1"/>
    <property type="molecule type" value="Genomic_DNA"/>
</dbReference>
<evidence type="ECO:0000313" key="14">
    <source>
        <dbReference type="Proteomes" id="UP001209878"/>
    </source>
</evidence>
<protein>
    <recommendedName>
        <fullName evidence="10">Protein-serine/threonine kinase</fullName>
        <ecNumber evidence="10">2.7.11.-</ecNumber>
    </recommendedName>
</protein>
<evidence type="ECO:0000256" key="2">
    <source>
        <dbReference type="ARBA" id="ARBA00006155"/>
    </source>
</evidence>
<evidence type="ECO:0000313" key="13">
    <source>
        <dbReference type="EMBL" id="KAK2166750.1"/>
    </source>
</evidence>
<evidence type="ECO:0000256" key="11">
    <source>
        <dbReference type="SAM" id="MobiDB-lite"/>
    </source>
</evidence>
<organism evidence="13 14">
    <name type="scientific">Ridgeia piscesae</name>
    <name type="common">Tubeworm</name>
    <dbReference type="NCBI Taxonomy" id="27915"/>
    <lineage>
        <taxon>Eukaryota</taxon>
        <taxon>Metazoa</taxon>
        <taxon>Spiralia</taxon>
        <taxon>Lophotrochozoa</taxon>
        <taxon>Annelida</taxon>
        <taxon>Polychaeta</taxon>
        <taxon>Sedentaria</taxon>
        <taxon>Canalipalpata</taxon>
        <taxon>Sabellida</taxon>
        <taxon>Siboglinidae</taxon>
        <taxon>Ridgeia</taxon>
    </lineage>
</organism>
<evidence type="ECO:0000256" key="3">
    <source>
        <dbReference type="ARBA" id="ARBA00022679"/>
    </source>
</evidence>
<evidence type="ECO:0000259" key="12">
    <source>
        <dbReference type="PROSITE" id="PS50109"/>
    </source>
</evidence>
<dbReference type="InterPro" id="IPR018955">
    <property type="entry name" value="BCDHK/PDK_N"/>
</dbReference>
<dbReference type="GO" id="GO:0004740">
    <property type="term" value="F:pyruvate dehydrogenase (acetyl-transferring) kinase activity"/>
    <property type="evidence" value="ECO:0007669"/>
    <property type="project" value="UniProtKB-EC"/>
</dbReference>
<dbReference type="InterPro" id="IPR039028">
    <property type="entry name" value="BCKD/PDK"/>
</dbReference>
<keyword evidence="6 10" id="KW-0067">ATP-binding</keyword>
<evidence type="ECO:0000256" key="4">
    <source>
        <dbReference type="ARBA" id="ARBA00022741"/>
    </source>
</evidence>
<dbReference type="PROSITE" id="PS50109">
    <property type="entry name" value="HIS_KIN"/>
    <property type="match status" value="1"/>
</dbReference>
<dbReference type="Proteomes" id="UP001209878">
    <property type="component" value="Unassembled WGS sequence"/>
</dbReference>
<dbReference type="PANTHER" id="PTHR11947">
    <property type="entry name" value="PYRUVATE DEHYDROGENASE KINASE"/>
    <property type="match status" value="1"/>
</dbReference>
<keyword evidence="5 10" id="KW-0418">Kinase</keyword>
<reference evidence="13" key="1">
    <citation type="journal article" date="2023" name="Mol. Biol. Evol.">
        <title>Third-Generation Sequencing Reveals the Adaptive Role of the Epigenome in Three Deep-Sea Polychaetes.</title>
        <authorList>
            <person name="Perez M."/>
            <person name="Aroh O."/>
            <person name="Sun Y."/>
            <person name="Lan Y."/>
            <person name="Juniper S.K."/>
            <person name="Young C.R."/>
            <person name="Angers B."/>
            <person name="Qian P.Y."/>
        </authorList>
    </citation>
    <scope>NUCLEOTIDE SEQUENCE</scope>
    <source>
        <strain evidence="13">R07B-5</strain>
    </source>
</reference>
<dbReference type="GO" id="GO:0005759">
    <property type="term" value="C:mitochondrial matrix"/>
    <property type="evidence" value="ECO:0007669"/>
    <property type="project" value="UniProtKB-SubCell"/>
</dbReference>
<dbReference type="Gene3D" id="1.20.140.20">
    <property type="entry name" value="Alpha-ketoacid/pyruvate dehydrogenase kinase, N-terminal domain"/>
    <property type="match status" value="1"/>
</dbReference>
<comment type="caution">
    <text evidence="13">The sequence shown here is derived from an EMBL/GenBank/DDBJ whole genome shotgun (WGS) entry which is preliminary data.</text>
</comment>
<evidence type="ECO:0000256" key="1">
    <source>
        <dbReference type="ARBA" id="ARBA00004305"/>
    </source>
</evidence>
<evidence type="ECO:0000256" key="7">
    <source>
        <dbReference type="ARBA" id="ARBA00022946"/>
    </source>
</evidence>
<evidence type="ECO:0000256" key="6">
    <source>
        <dbReference type="ARBA" id="ARBA00022840"/>
    </source>
</evidence>
<keyword evidence="3 10" id="KW-0808">Transferase</keyword>
<dbReference type="InterPro" id="IPR036784">
    <property type="entry name" value="AK/P_DHK_N_sf"/>
</dbReference>
<dbReference type="SUPFAM" id="SSF69012">
    <property type="entry name" value="alpha-ketoacid dehydrogenase kinase, N-terminal domain"/>
    <property type="match status" value="1"/>
</dbReference>
<dbReference type="InterPro" id="IPR003594">
    <property type="entry name" value="HATPase_dom"/>
</dbReference>
<dbReference type="Pfam" id="PF10436">
    <property type="entry name" value="BCDHK_Adom3"/>
    <property type="match status" value="1"/>
</dbReference>
<dbReference type="InterPro" id="IPR005467">
    <property type="entry name" value="His_kinase_dom"/>
</dbReference>
<evidence type="ECO:0000256" key="10">
    <source>
        <dbReference type="RuleBase" id="RU366032"/>
    </source>
</evidence>
<dbReference type="PANTHER" id="PTHR11947:SF3">
    <property type="entry name" value="[PYRUVATE DEHYDROGENASE (ACETYL-TRANSFERRING)] KINASE, MITOCHONDRIAL"/>
    <property type="match status" value="1"/>
</dbReference>
<feature type="domain" description="Histidine kinase" evidence="12">
    <location>
        <begin position="217"/>
        <end position="341"/>
    </location>
</feature>
<dbReference type="Gene3D" id="3.30.565.10">
    <property type="entry name" value="Histidine kinase-like ATPase, C-terminal domain"/>
    <property type="match status" value="1"/>
</dbReference>
<feature type="region of interest" description="Disordered" evidence="11">
    <location>
        <begin position="1"/>
        <end position="22"/>
    </location>
</feature>
<proteinExistence type="inferred from homology"/>
<sequence length="403" mass="45840">MSMGHRDRQHVSDPSSRDGSEKKSFTFLRNELPVRLANIMKEINLLPKQLLCMPSVQLVESWYEQSFEELVAFDKADCTDQTVLERFCDTLIKIRNRHNNVVETMAQGMLEMKETHCIEPTNFDCQIQYFLDRFYLSRISIRMLISQHTLVFGQTLPENVRQIGSIDPYCNVLQVAEDAYENARFLCEQYYMTAPECNFICLNPHEKVKEILITYVPSHLYHMLFELIKNSMRAVVEKHEDEPSIPKLDLMICKGKEDVTFKLSDQGGGIARSEVDVLFNYMYSTAPRPPSPNSASNTPLAGYGYGLPLSRLYAKYFNGDLRLNSVEGYGTDATIYLKVFPSDASELLPVYNKTSRNKYDDVSVPISDWSDSSQKNGLHSGPAKSASHFKRPGNGKNGSNGQT</sequence>